<evidence type="ECO:0000313" key="2">
    <source>
        <dbReference type="Proteomes" id="UP001626536"/>
    </source>
</evidence>
<dbReference type="EMBL" id="CP136862">
    <property type="protein sequence ID" value="WOJ89555.1"/>
    <property type="molecule type" value="Genomic_DNA"/>
</dbReference>
<gene>
    <name evidence="1" type="ORF">RZS28_17490</name>
</gene>
<keyword evidence="2" id="KW-1185">Reference proteome</keyword>
<evidence type="ECO:0000313" key="1">
    <source>
        <dbReference type="EMBL" id="WOJ89555.1"/>
    </source>
</evidence>
<proteinExistence type="predicted"/>
<sequence>MIVVVGNIARRRLARVAAAIRGAENNVAKGIRGLADHRGCRYRRPYLEQQREAE</sequence>
<organism evidence="1 2">
    <name type="scientific">Methylocapsa polymorpha</name>
    <dbReference type="NCBI Taxonomy" id="3080828"/>
    <lineage>
        <taxon>Bacteria</taxon>
        <taxon>Pseudomonadati</taxon>
        <taxon>Pseudomonadota</taxon>
        <taxon>Alphaproteobacteria</taxon>
        <taxon>Hyphomicrobiales</taxon>
        <taxon>Beijerinckiaceae</taxon>
        <taxon>Methylocapsa</taxon>
    </lineage>
</organism>
<accession>A0ABZ0HRZ8</accession>
<reference evidence="1 2" key="1">
    <citation type="submission" date="2023-10" db="EMBL/GenBank/DDBJ databases">
        <title>Novel methanotroph of the genus Methylocapsa from a subarctic wetland.</title>
        <authorList>
            <person name="Belova S.E."/>
            <person name="Oshkin I.Y."/>
            <person name="Miroshnikov K."/>
            <person name="Dedysh S.N."/>
        </authorList>
    </citation>
    <scope>NUCLEOTIDE SEQUENCE [LARGE SCALE GENOMIC DNA]</scope>
    <source>
        <strain evidence="1 2">RX1</strain>
    </source>
</reference>
<dbReference type="Proteomes" id="UP001626536">
    <property type="component" value="Chromosome"/>
</dbReference>
<name>A0ABZ0HRZ8_9HYPH</name>
<protein>
    <submittedName>
        <fullName evidence="1">Uncharacterized protein</fullName>
    </submittedName>
</protein>